<dbReference type="Pfam" id="PF04082">
    <property type="entry name" value="Fungal_trans"/>
    <property type="match status" value="1"/>
</dbReference>
<organism evidence="10 11">
    <name type="scientific">Exophiala oligosperma</name>
    <dbReference type="NCBI Taxonomy" id="215243"/>
    <lineage>
        <taxon>Eukaryota</taxon>
        <taxon>Fungi</taxon>
        <taxon>Dikarya</taxon>
        <taxon>Ascomycota</taxon>
        <taxon>Pezizomycotina</taxon>
        <taxon>Eurotiomycetes</taxon>
        <taxon>Chaetothyriomycetidae</taxon>
        <taxon>Chaetothyriales</taxon>
        <taxon>Herpotrichiellaceae</taxon>
        <taxon>Exophiala</taxon>
    </lineage>
</organism>
<dbReference type="PROSITE" id="PS00028">
    <property type="entry name" value="ZINC_FINGER_C2H2_1"/>
    <property type="match status" value="2"/>
</dbReference>
<dbReference type="EMBL" id="KN847343">
    <property type="protein sequence ID" value="KIW37652.1"/>
    <property type="molecule type" value="Genomic_DNA"/>
</dbReference>
<name>A0A0D2BJR9_9EURO</name>
<dbReference type="GO" id="GO:0000785">
    <property type="term" value="C:chromatin"/>
    <property type="evidence" value="ECO:0007669"/>
    <property type="project" value="TreeGrafter"/>
</dbReference>
<dbReference type="RefSeq" id="XP_016257868.1">
    <property type="nucleotide sequence ID" value="XM_016411827.1"/>
</dbReference>
<evidence type="ECO:0000313" key="10">
    <source>
        <dbReference type="EMBL" id="KIW37652.1"/>
    </source>
</evidence>
<dbReference type="PANTHER" id="PTHR40626:SF11">
    <property type="entry name" value="ZINC FINGER PROTEIN YPR022C"/>
    <property type="match status" value="1"/>
</dbReference>
<dbReference type="SUPFAM" id="SSF57667">
    <property type="entry name" value="beta-beta-alpha zinc fingers"/>
    <property type="match status" value="1"/>
</dbReference>
<gene>
    <name evidence="10" type="ORF">PV06_10292</name>
</gene>
<keyword evidence="5" id="KW-0862">Zinc</keyword>
<keyword evidence="4 7" id="KW-0863">Zinc-finger</keyword>
<keyword evidence="11" id="KW-1185">Reference proteome</keyword>
<dbReference type="GO" id="GO:0000978">
    <property type="term" value="F:RNA polymerase II cis-regulatory region sequence-specific DNA binding"/>
    <property type="evidence" value="ECO:0007669"/>
    <property type="project" value="InterPro"/>
</dbReference>
<dbReference type="Gene3D" id="3.30.160.60">
    <property type="entry name" value="Classic Zinc Finger"/>
    <property type="match status" value="1"/>
</dbReference>
<feature type="domain" description="C2H2-type" evidence="9">
    <location>
        <begin position="9"/>
        <end position="36"/>
    </location>
</feature>
<dbReference type="InterPro" id="IPR013087">
    <property type="entry name" value="Znf_C2H2_type"/>
</dbReference>
<feature type="region of interest" description="Disordered" evidence="8">
    <location>
        <begin position="65"/>
        <end position="138"/>
    </location>
</feature>
<dbReference type="SMART" id="SM00355">
    <property type="entry name" value="ZnF_C2H2"/>
    <property type="match status" value="2"/>
</dbReference>
<dbReference type="HOGENOM" id="CLU_023419_0_0_1"/>
<dbReference type="Proteomes" id="UP000053342">
    <property type="component" value="Unassembled WGS sequence"/>
</dbReference>
<keyword evidence="3" id="KW-0677">Repeat</keyword>
<protein>
    <recommendedName>
        <fullName evidence="9">C2H2-type domain-containing protein</fullName>
    </recommendedName>
</protein>
<evidence type="ECO:0000313" key="11">
    <source>
        <dbReference type="Proteomes" id="UP000053342"/>
    </source>
</evidence>
<dbReference type="PROSITE" id="PS50157">
    <property type="entry name" value="ZINC_FINGER_C2H2_2"/>
    <property type="match status" value="2"/>
</dbReference>
<proteinExistence type="predicted"/>
<reference evidence="10 11" key="1">
    <citation type="submission" date="2015-01" db="EMBL/GenBank/DDBJ databases">
        <title>The Genome Sequence of Exophiala oligosperma CBS72588.</title>
        <authorList>
            <consortium name="The Broad Institute Genomics Platform"/>
            <person name="Cuomo C."/>
            <person name="de Hoog S."/>
            <person name="Gorbushina A."/>
            <person name="Stielow B."/>
            <person name="Teixiera M."/>
            <person name="Abouelleil A."/>
            <person name="Chapman S.B."/>
            <person name="Priest M."/>
            <person name="Young S.K."/>
            <person name="Wortman J."/>
            <person name="Nusbaum C."/>
            <person name="Birren B."/>
        </authorList>
    </citation>
    <scope>NUCLEOTIDE SEQUENCE [LARGE SCALE GENOMIC DNA]</scope>
    <source>
        <strain evidence="10 11">CBS 72588</strain>
    </source>
</reference>
<feature type="compositionally biased region" description="Low complexity" evidence="8">
    <location>
        <begin position="110"/>
        <end position="122"/>
    </location>
</feature>
<dbReference type="VEuPathDB" id="FungiDB:PV06_10292"/>
<dbReference type="GO" id="GO:0008270">
    <property type="term" value="F:zinc ion binding"/>
    <property type="evidence" value="ECO:0007669"/>
    <property type="project" value="UniProtKB-KW"/>
</dbReference>
<dbReference type="InterPro" id="IPR036236">
    <property type="entry name" value="Znf_C2H2_sf"/>
</dbReference>
<dbReference type="GeneID" id="27362366"/>
<feature type="domain" description="C2H2-type" evidence="9">
    <location>
        <begin position="41"/>
        <end position="69"/>
    </location>
</feature>
<evidence type="ECO:0000256" key="2">
    <source>
        <dbReference type="ARBA" id="ARBA00022723"/>
    </source>
</evidence>
<keyword evidence="6" id="KW-0539">Nucleus</keyword>
<evidence type="ECO:0000256" key="1">
    <source>
        <dbReference type="ARBA" id="ARBA00004123"/>
    </source>
</evidence>
<sequence>MSQQRQQPFQCHVCHSRFTRNENLKRHSALHSRSQASPPSHVCDYCTATFSRADLQRRHVKKMHLERQDFRRSTTKRLRQDTTSTALIRRRGEPDNAQRRRSCPRQQQTLSASLSPSESPCSKLTRRTQSNDDYGSLPQVDYYSARERPHLPQDEQLGIFHHGIIHQYNGEDGLNAVATVASPTSVGGDDSSSIDTGGSAVMLLAEPTHISQPVFHATDDVEQSLRLGSLSSTSSPSQFQNNNLNSHHATSTSPPASISQSQQQEEDWSPSPAQIGRGVHQYFKHISNFFPFLHQPTFDIGRTPDFLILSMLSLAYQYDEDPDYCGGDAAFGSGARLSARCFHRARVLLLESSNESTKFSWSSSLTMIQAYLLLQVCAMMYLCGEDSAHGLQMHSKMIFLARSGGLMLPCPTPAGASEDLGSLWREFVTAESHKRTLFALHQVDALWYQFLSIPRSLSHLEIKHDLPCPEDCWAATSSAQWAHRRLLLVARHTTGGQPMQYGDAVRRFLSADHPDIDSIPDFDAYGAVNVAQFLISSVREISGWLTMTGRLSIERLEPLRSSLEAFRPLLIRQNQVADAAGGGGSKGSTLCEATWQMAMIELQTWSPAHTGGIVGGSVDALLQESTHLAPSCEFLVETDTARSIQPHIDWFLCQLDNTTPVPGSEPPWVLLYAYKAFLIAWRLVCGASVGAMQVVGVADGDVEGAMRWARKVFEHRQRWRLGRMILTCLDGLAN</sequence>
<feature type="region of interest" description="Disordered" evidence="8">
    <location>
        <begin position="229"/>
        <end position="273"/>
    </location>
</feature>
<accession>A0A0D2BJR9</accession>
<evidence type="ECO:0000256" key="4">
    <source>
        <dbReference type="ARBA" id="ARBA00022771"/>
    </source>
</evidence>
<dbReference type="CDD" id="cd12148">
    <property type="entry name" value="fungal_TF_MHR"/>
    <property type="match status" value="1"/>
</dbReference>
<dbReference type="InterPro" id="IPR007219">
    <property type="entry name" value="XnlR_reg_dom"/>
</dbReference>
<evidence type="ECO:0000256" key="6">
    <source>
        <dbReference type="ARBA" id="ARBA00023242"/>
    </source>
</evidence>
<dbReference type="GO" id="GO:0000981">
    <property type="term" value="F:DNA-binding transcription factor activity, RNA polymerase II-specific"/>
    <property type="evidence" value="ECO:0007669"/>
    <property type="project" value="InterPro"/>
</dbReference>
<comment type="subcellular location">
    <subcellularLocation>
        <location evidence="1">Nucleus</location>
    </subcellularLocation>
</comment>
<evidence type="ECO:0000256" key="5">
    <source>
        <dbReference type="ARBA" id="ARBA00022833"/>
    </source>
</evidence>
<keyword evidence="2" id="KW-0479">Metal-binding</keyword>
<dbReference type="AlphaFoldDB" id="A0A0D2BJR9"/>
<dbReference type="GO" id="GO:0005634">
    <property type="term" value="C:nucleus"/>
    <property type="evidence" value="ECO:0007669"/>
    <property type="project" value="UniProtKB-SubCell"/>
</dbReference>
<dbReference type="PANTHER" id="PTHR40626">
    <property type="entry name" value="MIP31509P"/>
    <property type="match status" value="1"/>
</dbReference>
<feature type="compositionally biased region" description="Low complexity" evidence="8">
    <location>
        <begin position="229"/>
        <end position="243"/>
    </location>
</feature>
<evidence type="ECO:0000256" key="3">
    <source>
        <dbReference type="ARBA" id="ARBA00022737"/>
    </source>
</evidence>
<dbReference type="OrthoDB" id="8117402at2759"/>
<feature type="compositionally biased region" description="Low complexity" evidence="8">
    <location>
        <begin position="251"/>
        <end position="263"/>
    </location>
</feature>
<evidence type="ECO:0000256" key="8">
    <source>
        <dbReference type="SAM" id="MobiDB-lite"/>
    </source>
</evidence>
<evidence type="ECO:0000259" key="9">
    <source>
        <dbReference type="PROSITE" id="PS50157"/>
    </source>
</evidence>
<dbReference type="STRING" id="215243.A0A0D2BJR9"/>
<dbReference type="GO" id="GO:0006351">
    <property type="term" value="P:DNA-templated transcription"/>
    <property type="evidence" value="ECO:0007669"/>
    <property type="project" value="InterPro"/>
</dbReference>
<dbReference type="InterPro" id="IPR051059">
    <property type="entry name" value="VerF-like"/>
</dbReference>
<evidence type="ECO:0000256" key="7">
    <source>
        <dbReference type="PROSITE-ProRule" id="PRU00042"/>
    </source>
</evidence>